<accession>A0ABY0HK24</accession>
<feature type="region of interest" description="Disordered" evidence="1">
    <location>
        <begin position="382"/>
        <end position="412"/>
    </location>
</feature>
<evidence type="ECO:0000313" key="3">
    <source>
        <dbReference type="EMBL" id="RYO95340.1"/>
    </source>
</evidence>
<feature type="region of interest" description="Disordered" evidence="1">
    <location>
        <begin position="808"/>
        <end position="859"/>
    </location>
</feature>
<organism evidence="3 4">
    <name type="scientific">Monosporascus cannonballus</name>
    <dbReference type="NCBI Taxonomy" id="155416"/>
    <lineage>
        <taxon>Eukaryota</taxon>
        <taxon>Fungi</taxon>
        <taxon>Dikarya</taxon>
        <taxon>Ascomycota</taxon>
        <taxon>Pezizomycotina</taxon>
        <taxon>Sordariomycetes</taxon>
        <taxon>Xylariomycetidae</taxon>
        <taxon>Xylariales</taxon>
        <taxon>Xylariales incertae sedis</taxon>
        <taxon>Monosporascus</taxon>
    </lineage>
</organism>
<feature type="region of interest" description="Disordered" evidence="1">
    <location>
        <begin position="544"/>
        <end position="583"/>
    </location>
</feature>
<dbReference type="EMBL" id="QJNS01000002">
    <property type="protein sequence ID" value="RYO95340.1"/>
    <property type="molecule type" value="Genomic_DNA"/>
</dbReference>
<feature type="domain" description="CBM21" evidence="2">
    <location>
        <begin position="424"/>
        <end position="538"/>
    </location>
</feature>
<dbReference type="InterPro" id="IPR005036">
    <property type="entry name" value="CBM21_dom"/>
</dbReference>
<sequence length="859" mass="93468">MLIEPSSFLGFYDRDPAAVVSPPRKVTTTSATAAAFCTTSGASASTVASSCRGHLWLEVCFNQPTDIHFTTISAATLLTYPVHGRSKSAGMPYTPPSHRSPASTAPSTPDVSRRSSYSGSSGSSRPALPRSASYLARHRRTPSAPTTPMSPPQLPVADASTPDITPPGTSDDLKGMMTAHSSVRQSPPPVADSRLMPPGAIISPPESASEDEGQGERDDRGRRIENLEELKEAISAIPRHRESSPGRTDRTSPGDLLVLPSQIGDIAEKKLSLTTNLPVLDTGARKVSHTRSRTDSHITFKPEDSSVLLSEENSGEDEPIRKPQMVRKKSGELVRPALRPASHRRPSSMPGTPTFSKAVHFDSHLEHVRHFLQVDRPLAVSANTSPNENYESDTEYPFGQEGKRSNRPPTHELEIDVHNFPPETTMRKAQPVRLERLWMSADKKSLMGTVAVANLAFNKLVVCRFTFDYWKTTSEVIAEYAHEIRPRFSDVGHDRFQFTIKLSDLANLESKTLYLCIRYNVNCLEYWDNNNHMNFQVDFRKKSIPQDKGQGSQSASPRSSNALPRSNRRSPSTAPRPKSMPVGVLDEFDHDAKLSGFDRPIHEFLGESRPTSLRLKSSKSATALPSDNLANKLPTPSGQAFANRYDFGASLTAAMQARKESVVNRRSDGLYMKPHRRASSNASPSETPRTQTPTSAPPTKGDLAVSGTVPPSGSIASASYEEILNKYCFYGSKSSSPQPRDGTMRHGRFDGMEDLFTRSTNSTNSSSTGSPHMAENHHPGAMHHSLHQSIRQNLSPYFPDSHVSAIGASPAVSPLQDPSSMSPRSMGSADSSTPKVGSSTPAATAGFAPLAGDEHVHTR</sequence>
<gene>
    <name evidence="3" type="ORF">DL762_000082</name>
</gene>
<feature type="compositionally biased region" description="Low complexity" evidence="1">
    <location>
        <begin position="114"/>
        <end position="134"/>
    </location>
</feature>
<feature type="compositionally biased region" description="Basic and acidic residues" evidence="1">
    <location>
        <begin position="239"/>
        <end position="252"/>
    </location>
</feature>
<protein>
    <recommendedName>
        <fullName evidence="2">CBM21 domain-containing protein</fullName>
    </recommendedName>
</protein>
<dbReference type="InterPro" id="IPR050782">
    <property type="entry name" value="PP1_regulatory_subunit_3"/>
</dbReference>
<feature type="compositionally biased region" description="Basic and acidic residues" evidence="1">
    <location>
        <begin position="401"/>
        <end position="412"/>
    </location>
</feature>
<dbReference type="Pfam" id="PF03370">
    <property type="entry name" value="CBM_21"/>
    <property type="match status" value="1"/>
</dbReference>
<feature type="compositionally biased region" description="Polar residues" evidence="1">
    <location>
        <begin position="100"/>
        <end position="110"/>
    </location>
</feature>
<feature type="region of interest" description="Disordered" evidence="1">
    <location>
        <begin position="307"/>
        <end position="356"/>
    </location>
</feature>
<dbReference type="PROSITE" id="PS51159">
    <property type="entry name" value="CBM21"/>
    <property type="match status" value="1"/>
</dbReference>
<evidence type="ECO:0000256" key="1">
    <source>
        <dbReference type="SAM" id="MobiDB-lite"/>
    </source>
</evidence>
<keyword evidence="4" id="KW-1185">Reference proteome</keyword>
<feature type="compositionally biased region" description="Polar residues" evidence="1">
    <location>
        <begin position="549"/>
        <end position="573"/>
    </location>
</feature>
<name>A0ABY0HK24_9PEZI</name>
<feature type="region of interest" description="Disordered" evidence="1">
    <location>
        <begin position="234"/>
        <end position="255"/>
    </location>
</feature>
<evidence type="ECO:0000259" key="2">
    <source>
        <dbReference type="PROSITE" id="PS51159"/>
    </source>
</evidence>
<feature type="region of interest" description="Disordered" evidence="1">
    <location>
        <begin position="660"/>
        <end position="712"/>
    </location>
</feature>
<proteinExistence type="predicted"/>
<feature type="compositionally biased region" description="Polar residues" evidence="1">
    <location>
        <begin position="816"/>
        <end position="842"/>
    </location>
</feature>
<reference evidence="3 4" key="1">
    <citation type="submission" date="2018-06" db="EMBL/GenBank/DDBJ databases">
        <title>Complete Genomes of Monosporascus.</title>
        <authorList>
            <person name="Robinson A.J."/>
            <person name="Natvig D.O."/>
        </authorList>
    </citation>
    <scope>NUCLEOTIDE SEQUENCE [LARGE SCALE GENOMIC DNA]</scope>
    <source>
        <strain evidence="3 4">CBS 609.92</strain>
    </source>
</reference>
<comment type="caution">
    <text evidence="3">The sequence shown here is derived from an EMBL/GenBank/DDBJ whole genome shotgun (WGS) entry which is preliminary data.</text>
</comment>
<dbReference type="PANTHER" id="PTHR12307">
    <property type="entry name" value="PROTEIN PHOSPHATASE 1 REGULATORY SUBUNIT"/>
    <property type="match status" value="1"/>
</dbReference>
<feature type="region of interest" description="Disordered" evidence="1">
    <location>
        <begin position="611"/>
        <end position="637"/>
    </location>
</feature>
<dbReference type="PANTHER" id="PTHR12307:SF36">
    <property type="entry name" value="GLYCOGEN-BINDING SUBUNIT 76A"/>
    <property type="match status" value="1"/>
</dbReference>
<feature type="region of interest" description="Disordered" evidence="1">
    <location>
        <begin position="88"/>
        <end position="222"/>
    </location>
</feature>
<feature type="compositionally biased region" description="Low complexity" evidence="1">
    <location>
        <begin position="757"/>
        <end position="770"/>
    </location>
</feature>
<dbReference type="Proteomes" id="UP000294003">
    <property type="component" value="Unassembled WGS sequence"/>
</dbReference>
<evidence type="ECO:0000313" key="4">
    <source>
        <dbReference type="Proteomes" id="UP000294003"/>
    </source>
</evidence>
<dbReference type="InterPro" id="IPR038175">
    <property type="entry name" value="CBM21_dom_sf"/>
</dbReference>
<feature type="compositionally biased region" description="Polar residues" evidence="1">
    <location>
        <begin position="679"/>
        <end position="694"/>
    </location>
</feature>
<feature type="region of interest" description="Disordered" evidence="1">
    <location>
        <begin position="755"/>
        <end position="787"/>
    </location>
</feature>
<dbReference type="Gene3D" id="2.60.40.2440">
    <property type="entry name" value="Carbohydrate binding type-21 domain"/>
    <property type="match status" value="1"/>
</dbReference>